<dbReference type="Gene3D" id="1.25.40.250">
    <property type="entry name" value="ARM repeat, domain 1"/>
    <property type="match status" value="1"/>
</dbReference>
<dbReference type="EMBL" id="HBHI01011666">
    <property type="protein sequence ID" value="CAD9667505.1"/>
    <property type="molecule type" value="Transcribed_RNA"/>
</dbReference>
<dbReference type="GO" id="GO:0003743">
    <property type="term" value="F:translation initiation factor activity"/>
    <property type="evidence" value="ECO:0007669"/>
    <property type="project" value="InterPro"/>
</dbReference>
<reference evidence="2" key="1">
    <citation type="submission" date="2021-01" db="EMBL/GenBank/DDBJ databases">
        <authorList>
            <person name="Corre E."/>
            <person name="Pelletier E."/>
            <person name="Niang G."/>
            <person name="Scheremetjew M."/>
            <person name="Finn R."/>
            <person name="Kale V."/>
            <person name="Holt S."/>
            <person name="Cochrane G."/>
            <person name="Meng A."/>
            <person name="Brown T."/>
            <person name="Cohen L."/>
        </authorList>
    </citation>
    <scope>NUCLEOTIDE SEQUENCE</scope>
    <source>
        <strain evidence="2">CCMP1452</strain>
    </source>
</reference>
<dbReference type="PANTHER" id="PTHR13022">
    <property type="entry name" value="EUKARYOTIC TRANSLATION INITIATION FACTOR 3 SUBUNIT 11"/>
    <property type="match status" value="1"/>
</dbReference>
<dbReference type="GO" id="GO:0043022">
    <property type="term" value="F:ribosome binding"/>
    <property type="evidence" value="ECO:0007669"/>
    <property type="project" value="InterPro"/>
</dbReference>
<dbReference type="InterPro" id="IPR016020">
    <property type="entry name" value="Transl_init_fac_sub12_N_euk"/>
</dbReference>
<gene>
    <name evidence="2" type="ORF">EANT1437_LOCUS5989</name>
</gene>
<organism evidence="2">
    <name type="scientific">Eucampia antarctica</name>
    <dbReference type="NCBI Taxonomy" id="49252"/>
    <lineage>
        <taxon>Eukaryota</taxon>
        <taxon>Sar</taxon>
        <taxon>Stramenopiles</taxon>
        <taxon>Ochrophyta</taxon>
        <taxon>Bacillariophyta</taxon>
        <taxon>Mediophyceae</taxon>
        <taxon>Biddulphiophycidae</taxon>
        <taxon>Hemiaulales</taxon>
        <taxon>Hemiaulaceae</taxon>
        <taxon>Eucampia</taxon>
    </lineage>
</organism>
<dbReference type="InterPro" id="IPR016024">
    <property type="entry name" value="ARM-type_fold"/>
</dbReference>
<accession>A0A7S2RCS1</accession>
<protein>
    <recommendedName>
        <fullName evidence="1">CSN8/PSMD8/EIF3K domain-containing protein</fullName>
    </recommendedName>
</protein>
<dbReference type="SUPFAM" id="SSF48371">
    <property type="entry name" value="ARM repeat"/>
    <property type="match status" value="1"/>
</dbReference>
<dbReference type="PANTHER" id="PTHR13022:SF0">
    <property type="entry name" value="EUKARYOTIC TRANSLATION INITIATION FACTOR 3 SUBUNIT K"/>
    <property type="match status" value="1"/>
</dbReference>
<proteinExistence type="predicted"/>
<dbReference type="GO" id="GO:0006446">
    <property type="term" value="P:regulation of translational initiation"/>
    <property type="evidence" value="ECO:0007669"/>
    <property type="project" value="InterPro"/>
</dbReference>
<sequence length="239" mass="26566">MTTNPTYEEITELLTHSAYNPAIVPQLEAYLVAQANSTETHPYCYTANRTLMKLYQFFPHLADEEKMSLALLLALTNKSGMEFASLTCLISEKMQAREPMSCICRCADLVEACQFTEFWAAYRQIPQHCSSPDVTLATFPNSAAAINLLRHGILQLLSLVYRSAPMHVVLQALDADLAQFTDFLRTCEPAMKLVEGASDTSLLFVANPDNTKKAQVFTEGVDFNVISNIIGKNTLVARE</sequence>
<dbReference type="AlphaFoldDB" id="A0A7S2RCS1"/>
<name>A0A7S2RCS1_9STRA</name>
<evidence type="ECO:0000259" key="1">
    <source>
        <dbReference type="Pfam" id="PF10075"/>
    </source>
</evidence>
<evidence type="ECO:0000313" key="2">
    <source>
        <dbReference type="EMBL" id="CAD9667505.1"/>
    </source>
</evidence>
<feature type="domain" description="CSN8/PSMD8/EIF3K" evidence="1">
    <location>
        <begin position="64"/>
        <end position="183"/>
    </location>
</feature>
<dbReference type="InterPro" id="IPR033464">
    <property type="entry name" value="CSN8_PSD8_EIF3K"/>
</dbReference>
<dbReference type="Pfam" id="PF10075">
    <property type="entry name" value="CSN8_PSD8_EIF3K"/>
    <property type="match status" value="1"/>
</dbReference>
<dbReference type="InterPro" id="IPR009374">
    <property type="entry name" value="eIF3k"/>
</dbReference>
<dbReference type="GO" id="GO:0005852">
    <property type="term" value="C:eukaryotic translation initiation factor 3 complex"/>
    <property type="evidence" value="ECO:0007669"/>
    <property type="project" value="InterPro"/>
</dbReference>